<evidence type="ECO:0000256" key="4">
    <source>
        <dbReference type="ARBA" id="ARBA00022801"/>
    </source>
</evidence>
<feature type="binding site" evidence="6">
    <location>
        <position position="69"/>
    </location>
    <ligand>
        <name>Mg(2+)</name>
        <dbReference type="ChEBI" id="CHEBI:18420"/>
        <label>1</label>
        <note>catalytic</note>
    </ligand>
</feature>
<evidence type="ECO:0000313" key="7">
    <source>
        <dbReference type="EMBL" id="GLK68311.1"/>
    </source>
</evidence>
<keyword evidence="8" id="KW-1185">Reference proteome</keyword>
<evidence type="ECO:0000256" key="5">
    <source>
        <dbReference type="ARBA" id="ARBA00022842"/>
    </source>
</evidence>
<evidence type="ECO:0000313" key="8">
    <source>
        <dbReference type="Proteomes" id="UP001143372"/>
    </source>
</evidence>
<dbReference type="PANTHER" id="PTHR43200">
    <property type="entry name" value="PHOSPHATASE"/>
    <property type="match status" value="1"/>
</dbReference>
<dbReference type="SUPFAM" id="SSF56655">
    <property type="entry name" value="Carbohydrate phosphatase"/>
    <property type="match status" value="1"/>
</dbReference>
<protein>
    <submittedName>
        <fullName evidence="7">Histidinol phosphate phosphatase</fullName>
    </submittedName>
</protein>
<accession>A0A9W6J028</accession>
<evidence type="ECO:0000256" key="6">
    <source>
        <dbReference type="PIRSR" id="PIRSR600760-2"/>
    </source>
</evidence>
<dbReference type="InterPro" id="IPR051090">
    <property type="entry name" value="Inositol_monoP_superfamily"/>
</dbReference>
<keyword evidence="5 6" id="KW-0460">Magnesium</keyword>
<dbReference type="Proteomes" id="UP001143372">
    <property type="component" value="Unassembled WGS sequence"/>
</dbReference>
<dbReference type="RefSeq" id="WP_271168557.1">
    <property type="nucleotide sequence ID" value="NZ_BSFI01000008.1"/>
</dbReference>
<feature type="binding site" evidence="6">
    <location>
        <position position="84"/>
    </location>
    <ligand>
        <name>Mg(2+)</name>
        <dbReference type="ChEBI" id="CHEBI:18420"/>
        <label>1</label>
        <note>catalytic</note>
    </ligand>
</feature>
<keyword evidence="4" id="KW-0378">Hydrolase</keyword>
<feature type="binding site" evidence="6">
    <location>
        <position position="207"/>
    </location>
    <ligand>
        <name>Mg(2+)</name>
        <dbReference type="ChEBI" id="CHEBI:18420"/>
        <label>1</label>
        <note>catalytic</note>
    </ligand>
</feature>
<dbReference type="Gene3D" id="3.40.190.80">
    <property type="match status" value="1"/>
</dbReference>
<feature type="binding site" evidence="6">
    <location>
        <position position="87"/>
    </location>
    <ligand>
        <name>Mg(2+)</name>
        <dbReference type="ChEBI" id="CHEBI:18420"/>
        <label>1</label>
        <note>catalytic</note>
    </ligand>
</feature>
<reference evidence="7" key="2">
    <citation type="submission" date="2023-01" db="EMBL/GenBank/DDBJ databases">
        <authorList>
            <person name="Sun Q."/>
            <person name="Evtushenko L."/>
        </authorList>
    </citation>
    <scope>NUCLEOTIDE SEQUENCE</scope>
    <source>
        <strain evidence="7">VKM B-2347</strain>
    </source>
</reference>
<dbReference type="AlphaFoldDB" id="A0A9W6J028"/>
<name>A0A9W6J028_9HYPH</name>
<dbReference type="Pfam" id="PF00459">
    <property type="entry name" value="Inositol_P"/>
    <property type="match status" value="1"/>
</dbReference>
<dbReference type="GO" id="GO:0000105">
    <property type="term" value="P:L-histidine biosynthetic process"/>
    <property type="evidence" value="ECO:0007669"/>
    <property type="project" value="TreeGrafter"/>
</dbReference>
<proteinExistence type="inferred from homology"/>
<dbReference type="EMBL" id="BSFI01000008">
    <property type="protein sequence ID" value="GLK68311.1"/>
    <property type="molecule type" value="Genomic_DNA"/>
</dbReference>
<dbReference type="PANTHER" id="PTHR43200:SF6">
    <property type="entry name" value="3'(2'),5'-BISPHOSPHATE NUCLEOTIDASE"/>
    <property type="match status" value="1"/>
</dbReference>
<dbReference type="GO" id="GO:0016791">
    <property type="term" value="F:phosphatase activity"/>
    <property type="evidence" value="ECO:0007669"/>
    <property type="project" value="UniProtKB-ARBA"/>
</dbReference>
<dbReference type="GO" id="GO:0046872">
    <property type="term" value="F:metal ion binding"/>
    <property type="evidence" value="ECO:0007669"/>
    <property type="project" value="UniProtKB-KW"/>
</dbReference>
<reference evidence="7" key="1">
    <citation type="journal article" date="2014" name="Int. J. Syst. Evol. Microbiol.">
        <title>Complete genome sequence of Corynebacterium casei LMG S-19264T (=DSM 44701T), isolated from a smear-ripened cheese.</title>
        <authorList>
            <consortium name="US DOE Joint Genome Institute (JGI-PGF)"/>
            <person name="Walter F."/>
            <person name="Albersmeier A."/>
            <person name="Kalinowski J."/>
            <person name="Ruckert C."/>
        </authorList>
    </citation>
    <scope>NUCLEOTIDE SEQUENCE</scope>
    <source>
        <strain evidence="7">VKM B-2347</strain>
    </source>
</reference>
<feature type="binding site" evidence="6">
    <location>
        <position position="86"/>
    </location>
    <ligand>
        <name>Mg(2+)</name>
        <dbReference type="ChEBI" id="CHEBI:18420"/>
        <label>1</label>
        <note>catalytic</note>
    </ligand>
</feature>
<sequence length="265" mass="28238">MSPDHMQIARFANQLADIARDLARSHFRATTAFESKSDKSPVTIADRAIEDALRQAIEKAYPGHGIQGEERGVSNAGREMWVLDPIDGTLSFMMGMPTFGSLIAYAEDGAPVVGVVELPALKERLTGYDGATTFNGQPVRVSGCAALSEARLSTSGPDYFRDEDWARFDAASRQGAARRFGGECSAYALLACGYCDAVADGSMAPHDFMPLVPVIEGAGGVITDWQGRALTLDYSGAVLASSSRKLHDQLLRALDAGASPDRAAF</sequence>
<comment type="similarity">
    <text evidence="2">Belongs to the inositol monophosphatase superfamily.</text>
</comment>
<keyword evidence="3 6" id="KW-0479">Metal-binding</keyword>
<gene>
    <name evidence="7" type="ORF">GCM10008179_19490</name>
</gene>
<dbReference type="InterPro" id="IPR000760">
    <property type="entry name" value="Inositol_monophosphatase-like"/>
</dbReference>
<dbReference type="PRINTS" id="PR00377">
    <property type="entry name" value="IMPHPHTASES"/>
</dbReference>
<comment type="cofactor">
    <cofactor evidence="1 6">
        <name>Mg(2+)</name>
        <dbReference type="ChEBI" id="CHEBI:18420"/>
    </cofactor>
</comment>
<evidence type="ECO:0000256" key="3">
    <source>
        <dbReference type="ARBA" id="ARBA00022723"/>
    </source>
</evidence>
<dbReference type="Gene3D" id="3.30.540.10">
    <property type="entry name" value="Fructose-1,6-Bisphosphatase, subunit A, domain 1"/>
    <property type="match status" value="1"/>
</dbReference>
<comment type="caution">
    <text evidence="7">The sequence shown here is derived from an EMBL/GenBank/DDBJ whole genome shotgun (WGS) entry which is preliminary data.</text>
</comment>
<evidence type="ECO:0000256" key="1">
    <source>
        <dbReference type="ARBA" id="ARBA00001946"/>
    </source>
</evidence>
<organism evidence="7 8">
    <name type="scientific">Hansschlegelia plantiphila</name>
    <dbReference type="NCBI Taxonomy" id="374655"/>
    <lineage>
        <taxon>Bacteria</taxon>
        <taxon>Pseudomonadati</taxon>
        <taxon>Pseudomonadota</taxon>
        <taxon>Alphaproteobacteria</taxon>
        <taxon>Hyphomicrobiales</taxon>
        <taxon>Methylopilaceae</taxon>
        <taxon>Hansschlegelia</taxon>
    </lineage>
</organism>
<evidence type="ECO:0000256" key="2">
    <source>
        <dbReference type="ARBA" id="ARBA00009759"/>
    </source>
</evidence>